<keyword evidence="1" id="KW-0812">Transmembrane</keyword>
<keyword evidence="1" id="KW-1133">Transmembrane helix</keyword>
<feature type="transmembrane region" description="Helical" evidence="1">
    <location>
        <begin position="173"/>
        <end position="191"/>
    </location>
</feature>
<reference evidence="3" key="1">
    <citation type="journal article" date="2019" name="Int. J. Syst. Evol. Microbiol.">
        <title>The Global Catalogue of Microorganisms (GCM) 10K type strain sequencing project: providing services to taxonomists for standard genome sequencing and annotation.</title>
        <authorList>
            <consortium name="The Broad Institute Genomics Platform"/>
            <consortium name="The Broad Institute Genome Sequencing Center for Infectious Disease"/>
            <person name="Wu L."/>
            <person name="Ma J."/>
        </authorList>
    </citation>
    <scope>NUCLEOTIDE SEQUENCE [LARGE SCALE GENOMIC DNA]</scope>
    <source>
        <strain evidence="3">CGMCC 1.16026</strain>
    </source>
</reference>
<proteinExistence type="predicted"/>
<gene>
    <name evidence="2" type="ORF">ACFQBQ_13100</name>
</gene>
<sequence length="427" mass="47307">MPTTKSDKDAVREELERLLAHPYFSQSKRYPQFLRHVVGHTLAGDDSVVKERVLGIEIFGRTPDYDTGTDPVVRVTATEIRKRLILYYQQPEHQQGIRIILPAGSYSPRFQLPDEVHDAKPDNAVPIEEPAEAMHEEAPLLLTVAAEEPVAEQPAGAVAEPAASATARRFPHWWMIAACALVLLVGAAYAVRRGMQPPPQQGFWAPMMGSTDPVLICIPDQMNDSQLVLWDASNPKKPTTVPVRRSEVAMTDLPPLLNIVAALDQHKRPFHIKGSAVTGLDDLRQSDAILIGSFNNPWTLRFTQTLRFHFANDADVKRLRIEDREHPESAAWTRDTSRLYQDTYYEDYSILARFLNPDTGRYVVMVAGLGHGATLATGAFLASDEDTAALMRLAPAGWKGQGMEAVLKTSVAGDEAGAPHVVATYFW</sequence>
<evidence type="ECO:0000256" key="1">
    <source>
        <dbReference type="SAM" id="Phobius"/>
    </source>
</evidence>
<organism evidence="2 3">
    <name type="scientific">Granulicella cerasi</name>
    <dbReference type="NCBI Taxonomy" id="741063"/>
    <lineage>
        <taxon>Bacteria</taxon>
        <taxon>Pseudomonadati</taxon>
        <taxon>Acidobacteriota</taxon>
        <taxon>Terriglobia</taxon>
        <taxon>Terriglobales</taxon>
        <taxon>Acidobacteriaceae</taxon>
        <taxon>Granulicella</taxon>
    </lineage>
</organism>
<dbReference type="Proteomes" id="UP001596391">
    <property type="component" value="Unassembled WGS sequence"/>
</dbReference>
<name>A0ABW1ZCX3_9BACT</name>
<accession>A0ABW1ZCX3</accession>
<protein>
    <submittedName>
        <fullName evidence="2">Uncharacterized protein</fullName>
    </submittedName>
</protein>
<comment type="caution">
    <text evidence="2">The sequence shown here is derived from an EMBL/GenBank/DDBJ whole genome shotgun (WGS) entry which is preliminary data.</text>
</comment>
<keyword evidence="3" id="KW-1185">Reference proteome</keyword>
<evidence type="ECO:0000313" key="2">
    <source>
        <dbReference type="EMBL" id="MFC6646507.1"/>
    </source>
</evidence>
<dbReference type="EMBL" id="JBHSWI010000001">
    <property type="protein sequence ID" value="MFC6646507.1"/>
    <property type="molecule type" value="Genomic_DNA"/>
</dbReference>
<evidence type="ECO:0000313" key="3">
    <source>
        <dbReference type="Proteomes" id="UP001596391"/>
    </source>
</evidence>
<keyword evidence="1" id="KW-0472">Membrane</keyword>